<proteinExistence type="predicted"/>
<protein>
    <submittedName>
        <fullName evidence="1">Uncharacterized protein</fullName>
    </submittedName>
</protein>
<organism evidence="1 2">
    <name type="scientific">Populus alba</name>
    <name type="common">White poplar</name>
    <dbReference type="NCBI Taxonomy" id="43335"/>
    <lineage>
        <taxon>Eukaryota</taxon>
        <taxon>Viridiplantae</taxon>
        <taxon>Streptophyta</taxon>
        <taxon>Embryophyta</taxon>
        <taxon>Tracheophyta</taxon>
        <taxon>Spermatophyta</taxon>
        <taxon>Magnoliopsida</taxon>
        <taxon>eudicotyledons</taxon>
        <taxon>Gunneridae</taxon>
        <taxon>Pentapetalae</taxon>
        <taxon>rosids</taxon>
        <taxon>fabids</taxon>
        <taxon>Malpighiales</taxon>
        <taxon>Salicaceae</taxon>
        <taxon>Saliceae</taxon>
        <taxon>Populus</taxon>
    </lineage>
</organism>
<evidence type="ECO:0000313" key="2">
    <source>
        <dbReference type="Proteomes" id="UP000309997"/>
    </source>
</evidence>
<name>A0ACC4BIN9_POPAL</name>
<evidence type="ECO:0000313" key="1">
    <source>
        <dbReference type="EMBL" id="KAL3578414.1"/>
    </source>
</evidence>
<comment type="caution">
    <text evidence="1">The sequence shown here is derived from an EMBL/GenBank/DDBJ whole genome shotgun (WGS) entry which is preliminary data.</text>
</comment>
<keyword evidence="2" id="KW-1185">Reference proteome</keyword>
<accession>A0ACC4BIN9</accession>
<gene>
    <name evidence="1" type="ORF">D5086_019918</name>
</gene>
<dbReference type="Proteomes" id="UP000309997">
    <property type="component" value="Unassembled WGS sequence"/>
</dbReference>
<sequence length="496" mass="56747">MDAEIESIQKNETWSLMELPAGTKKIGVKWIYKTKLNETGKVDKFKARLVAKGYAQQHGVEYTEVFAPVERMDTVRMIIALAAKKGWPIYQLDVKSAFLHGELSEELFVEQPRGYEQKGNEHKVYKLHKALYGLKQAPRAWFSRIEAYFTHEGFQKCISEQTLFVKLTSGGKILIVSIYVDDLIFTGDNEEMMLEFKQSMMKVFDMIDLGRTRFFLGIEVLQHSNGIFICQRKYILEVLKRFGMEESNAIMNPIVPGCKTDTVGEGNRIDDTYYKQIVGSLMYITTTRPDIMFGASFISRFMANPTEGHLQVAKRILRYLKGTINYGIYYKKNEDKQLIAYTDSDYAGDITDRKSTSGYVFMLSGGAVSWASKKQPIVTLSTTEAEFVVAAACACQAVWMRRILEKLNHEQRGCTILMCDNSSTIKLSRNPIMHGRNKHIDVRFHFLRELTRDKIIELMHCGSHDQVANLLTKPVKLQTFENLRGQMGVFVIPDVN</sequence>
<reference evidence="1 2" key="1">
    <citation type="journal article" date="2024" name="Plant Biotechnol. J.">
        <title>Genome and CRISPR/Cas9 system of a widespread forest tree (Populus alba) in the world.</title>
        <authorList>
            <person name="Liu Y.J."/>
            <person name="Jiang P.F."/>
            <person name="Han X.M."/>
            <person name="Li X.Y."/>
            <person name="Wang H.M."/>
            <person name="Wang Y.J."/>
            <person name="Wang X.X."/>
            <person name="Zeng Q.Y."/>
        </authorList>
    </citation>
    <scope>NUCLEOTIDE SEQUENCE [LARGE SCALE GENOMIC DNA]</scope>
    <source>
        <strain evidence="2">cv. PAL-ZL1</strain>
    </source>
</reference>
<dbReference type="EMBL" id="RCHU02000010">
    <property type="protein sequence ID" value="KAL3578414.1"/>
    <property type="molecule type" value="Genomic_DNA"/>
</dbReference>